<gene>
    <name evidence="6" type="primary">UGT2B33</name>
    <name evidence="6" type="ORF">AWC38_SpisGene293</name>
</gene>
<keyword evidence="5" id="KW-0472">Membrane</keyword>
<dbReference type="AlphaFoldDB" id="A0A2B4SZZ8"/>
<accession>A0A2B4SZZ8</accession>
<dbReference type="Gene3D" id="3.40.50.2000">
    <property type="entry name" value="Glycogen Phosphorylase B"/>
    <property type="match status" value="2"/>
</dbReference>
<dbReference type="OrthoDB" id="5835829at2759"/>
<evidence type="ECO:0000313" key="7">
    <source>
        <dbReference type="Proteomes" id="UP000225706"/>
    </source>
</evidence>
<organism evidence="6 7">
    <name type="scientific">Stylophora pistillata</name>
    <name type="common">Smooth cauliflower coral</name>
    <dbReference type="NCBI Taxonomy" id="50429"/>
    <lineage>
        <taxon>Eukaryota</taxon>
        <taxon>Metazoa</taxon>
        <taxon>Cnidaria</taxon>
        <taxon>Anthozoa</taxon>
        <taxon>Hexacorallia</taxon>
        <taxon>Scleractinia</taxon>
        <taxon>Astrocoeniina</taxon>
        <taxon>Pocilloporidae</taxon>
        <taxon>Stylophora</taxon>
    </lineage>
</organism>
<dbReference type="STRING" id="50429.A0A2B4SZZ8"/>
<keyword evidence="7" id="KW-1185">Reference proteome</keyword>
<dbReference type="EMBL" id="LSMT01000002">
    <property type="protein sequence ID" value="PFX34749.1"/>
    <property type="molecule type" value="Genomic_DNA"/>
</dbReference>
<feature type="chain" id="PRO_5011823196" description="UDP-glucuronosyltransferase" evidence="5">
    <location>
        <begin position="19"/>
        <end position="510"/>
    </location>
</feature>
<dbReference type="Proteomes" id="UP000225706">
    <property type="component" value="Unassembled WGS sequence"/>
</dbReference>
<proteinExistence type="inferred from homology"/>
<keyword evidence="3 4" id="KW-0808">Transferase</keyword>
<keyword evidence="5" id="KW-1133">Transmembrane helix</keyword>
<dbReference type="GO" id="GO:0016020">
    <property type="term" value="C:membrane"/>
    <property type="evidence" value="ECO:0007669"/>
    <property type="project" value="UniProtKB-SubCell"/>
</dbReference>
<dbReference type="PROSITE" id="PS00375">
    <property type="entry name" value="UDPGT"/>
    <property type="match status" value="1"/>
</dbReference>
<evidence type="ECO:0000256" key="2">
    <source>
        <dbReference type="ARBA" id="ARBA00022676"/>
    </source>
</evidence>
<dbReference type="InterPro" id="IPR050271">
    <property type="entry name" value="UDP-glycosyltransferase"/>
</dbReference>
<dbReference type="FunFam" id="3.40.50.2000:FF:000021">
    <property type="entry name" value="UDP-glucuronosyltransferase"/>
    <property type="match status" value="1"/>
</dbReference>
<evidence type="ECO:0000256" key="5">
    <source>
        <dbReference type="RuleBase" id="RU362059"/>
    </source>
</evidence>
<feature type="transmembrane region" description="Helical" evidence="5">
    <location>
        <begin position="469"/>
        <end position="493"/>
    </location>
</feature>
<keyword evidence="5" id="KW-0732">Signal</keyword>
<evidence type="ECO:0000313" key="6">
    <source>
        <dbReference type="EMBL" id="PFX34749.1"/>
    </source>
</evidence>
<evidence type="ECO:0000256" key="4">
    <source>
        <dbReference type="RuleBase" id="RU003718"/>
    </source>
</evidence>
<keyword evidence="2 4" id="KW-0328">Glycosyltransferase</keyword>
<comment type="subcellular location">
    <subcellularLocation>
        <location evidence="5">Membrane</location>
        <topology evidence="5">Single-pass membrane protein</topology>
    </subcellularLocation>
</comment>
<sequence length="510" mass="57028">MAAFLLLLFFATLSNCLAANIVMIPMFGRSHHLFVSRLGQELAERGHQVKIYVGASQSYAVNDSLVRVFNDDNFLPVLQSSPRSSETFKSYSPRQGWQMLSMYQSVYCDDLLSNTDVMDEISHADLVVGEFIYLCSTLVADKFSLPHVLIAAISLDFISAFAFGLPAPPSYIPQFGVTLSDELTFSERARSLFQWIFLYVSYIYDLCPTFEKIKTKHNITPDKSIQETLGTVDMIIGQANFFIEKPRPLYPNTRVVGPFLASPAKSLPDELDQFVQKAGDEGVILVSFGTVVGAMSDSLLKIMAETFSKLPQKIIWKLKPSDISKLTVSDNIKLLPWLPQNDILGHPKTRLFIAHAGLNGVLESAYHGVPMICSPFFGDQSRNAQVAKQAGFAEVVDLDVTSAEEFVSLIQKVLTDPSYREKAQRISKSVQLLPRSPVKEAADWVEYTQVQGGLQFLRPRGLDLPFYKLFLLDVLFVVLLVSVVVLLVIILMFRSVIRSLSRSSRKEKVN</sequence>
<dbReference type="EC" id="2.4.1.17" evidence="5"/>
<dbReference type="SUPFAM" id="SSF53756">
    <property type="entry name" value="UDP-Glycosyltransferase/glycogen phosphorylase"/>
    <property type="match status" value="1"/>
</dbReference>
<comment type="caution">
    <text evidence="6">The sequence shown here is derived from an EMBL/GenBank/DDBJ whole genome shotgun (WGS) entry which is preliminary data.</text>
</comment>
<dbReference type="PANTHER" id="PTHR48043">
    <property type="entry name" value="EG:EG0003.4 PROTEIN-RELATED"/>
    <property type="match status" value="1"/>
</dbReference>
<name>A0A2B4SZZ8_STYPI</name>
<dbReference type="PANTHER" id="PTHR48043:SF145">
    <property type="entry name" value="FI06409P-RELATED"/>
    <property type="match status" value="1"/>
</dbReference>
<keyword evidence="5" id="KW-0812">Transmembrane</keyword>
<evidence type="ECO:0000256" key="1">
    <source>
        <dbReference type="ARBA" id="ARBA00009995"/>
    </source>
</evidence>
<reference evidence="7" key="1">
    <citation type="journal article" date="2017" name="bioRxiv">
        <title>Comparative analysis of the genomes of Stylophora pistillata and Acropora digitifera provides evidence for extensive differences between species of corals.</title>
        <authorList>
            <person name="Voolstra C.R."/>
            <person name="Li Y."/>
            <person name="Liew Y.J."/>
            <person name="Baumgarten S."/>
            <person name="Zoccola D."/>
            <person name="Flot J.-F."/>
            <person name="Tambutte S."/>
            <person name="Allemand D."/>
            <person name="Aranda M."/>
        </authorList>
    </citation>
    <scope>NUCLEOTIDE SEQUENCE [LARGE SCALE GENOMIC DNA]</scope>
</reference>
<protein>
    <recommendedName>
        <fullName evidence="5">UDP-glucuronosyltransferase</fullName>
        <ecNumber evidence="5">2.4.1.17</ecNumber>
    </recommendedName>
</protein>
<dbReference type="Pfam" id="PF00201">
    <property type="entry name" value="UDPGT"/>
    <property type="match status" value="1"/>
</dbReference>
<comment type="catalytic activity">
    <reaction evidence="5">
        <text>glucuronate acceptor + UDP-alpha-D-glucuronate = acceptor beta-D-glucuronoside + UDP + H(+)</text>
        <dbReference type="Rhea" id="RHEA:21032"/>
        <dbReference type="ChEBI" id="CHEBI:15378"/>
        <dbReference type="ChEBI" id="CHEBI:58052"/>
        <dbReference type="ChEBI" id="CHEBI:58223"/>
        <dbReference type="ChEBI" id="CHEBI:132367"/>
        <dbReference type="ChEBI" id="CHEBI:132368"/>
        <dbReference type="EC" id="2.4.1.17"/>
    </reaction>
</comment>
<dbReference type="InterPro" id="IPR002213">
    <property type="entry name" value="UDP_glucos_trans"/>
</dbReference>
<dbReference type="InterPro" id="IPR035595">
    <property type="entry name" value="UDP_glycos_trans_CS"/>
</dbReference>
<feature type="signal peptide" evidence="5">
    <location>
        <begin position="1"/>
        <end position="18"/>
    </location>
</feature>
<dbReference type="CDD" id="cd03784">
    <property type="entry name" value="GT1_Gtf-like"/>
    <property type="match status" value="1"/>
</dbReference>
<comment type="similarity">
    <text evidence="1 4">Belongs to the UDP-glycosyltransferase family.</text>
</comment>
<evidence type="ECO:0000256" key="3">
    <source>
        <dbReference type="ARBA" id="ARBA00022679"/>
    </source>
</evidence>
<dbReference type="GO" id="GO:0015020">
    <property type="term" value="F:glucuronosyltransferase activity"/>
    <property type="evidence" value="ECO:0007669"/>
    <property type="project" value="UniProtKB-EC"/>
</dbReference>